<accession>A0A292YDS1</accession>
<evidence type="ECO:0000313" key="9">
    <source>
        <dbReference type="Proteomes" id="UP000217944"/>
    </source>
</evidence>
<keyword evidence="2" id="KW-1003">Cell membrane</keyword>
<feature type="transmembrane region" description="Helical" evidence="6">
    <location>
        <begin position="192"/>
        <end position="209"/>
    </location>
</feature>
<evidence type="ECO:0000313" key="8">
    <source>
        <dbReference type="EMBL" id="GAX87526.1"/>
    </source>
</evidence>
<proteinExistence type="predicted"/>
<name>A0A292YDS1_9BACT</name>
<sequence>MNIRKPLSIFLIFSFLLILRGFFSFIFYKNFISHKIFKIEGYVSNQYKKKNYYVLKIKSRNFSFYTINRSNLKNLLNENISIKIFTKNISFKDYLFGFFAPSFDLKLKDVSFLEKYIEFQHKDKKITNLYKALYFGRSIDYDTRQKLSTLGISHLFALSGLHLGVLSGILFLILSPFYKFFQQRFFPFRNRFFDLGIVVFFVEFLYLYFTNFPPSLVRAFIMEIVIFISLVYLEKEPLKILFFTFLASLLIFFEKVFSIGYFLSFIGVYYIFLFIKYFKINFVNTLILSFYMYMMMFVIGHFFFYNFNYYQLLSPIVNILFSVFYPVSIFVHFIGIGDLFDNLIKWYLNLGEKYYYVKIHDFTLTVFLFLSLIAYYRKWAFYGINALALSILLYIIL</sequence>
<comment type="caution">
    <text evidence="8">The sequence shown here is derived from an EMBL/GenBank/DDBJ whole genome shotgun (WGS) entry which is preliminary data.</text>
</comment>
<feature type="transmembrane region" description="Helical" evidence="6">
    <location>
        <begin position="7"/>
        <end position="28"/>
    </location>
</feature>
<keyword evidence="5 6" id="KW-0472">Membrane</keyword>
<feature type="domain" description="ComEC/Rec2-related protein" evidence="7">
    <location>
        <begin position="138"/>
        <end position="328"/>
    </location>
</feature>
<evidence type="ECO:0000256" key="2">
    <source>
        <dbReference type="ARBA" id="ARBA00022475"/>
    </source>
</evidence>
<dbReference type="EMBL" id="BDME01000001">
    <property type="protein sequence ID" value="GAX87526.1"/>
    <property type="molecule type" value="Genomic_DNA"/>
</dbReference>
<evidence type="ECO:0000256" key="4">
    <source>
        <dbReference type="ARBA" id="ARBA00022989"/>
    </source>
</evidence>
<dbReference type="Proteomes" id="UP000217944">
    <property type="component" value="Unassembled WGS sequence"/>
</dbReference>
<evidence type="ECO:0000259" key="7">
    <source>
        <dbReference type="Pfam" id="PF03772"/>
    </source>
</evidence>
<reference evidence="8 9" key="1">
    <citation type="journal article" date="2017" name="Syst. Appl. Microbiol.">
        <title>Lebetimonas natsushimae sp. nov., a novel strictly anaerobic, moderately thermophilic chemoautotroph isolated from a deep-sea hydrothermal vent polychaete nest in the Mid-Okinawa Trough.</title>
        <authorList>
            <person name="Nagata R."/>
            <person name="Takaki Y."/>
            <person name="Tame A."/>
            <person name="Nunoura T."/>
            <person name="Muto H."/>
            <person name="Mino S."/>
            <person name="Sawayama S."/>
            <person name="Takai K."/>
            <person name="Nakagawa S."/>
        </authorList>
    </citation>
    <scope>NUCLEOTIDE SEQUENCE [LARGE SCALE GENOMIC DNA]</scope>
    <source>
        <strain evidence="8 9">HS1857</strain>
    </source>
</reference>
<feature type="transmembrane region" description="Helical" evidence="6">
    <location>
        <begin position="379"/>
        <end position="396"/>
    </location>
</feature>
<dbReference type="InterPro" id="IPR052159">
    <property type="entry name" value="Competence_DNA_uptake"/>
</dbReference>
<keyword evidence="4 6" id="KW-1133">Transmembrane helix</keyword>
<dbReference type="AlphaFoldDB" id="A0A292YDS1"/>
<feature type="transmembrane region" description="Helical" evidence="6">
    <location>
        <begin position="316"/>
        <end position="334"/>
    </location>
</feature>
<gene>
    <name evidence="8" type="ORF">LNAT_P0822</name>
</gene>
<dbReference type="InterPro" id="IPR004477">
    <property type="entry name" value="ComEC_N"/>
</dbReference>
<protein>
    <submittedName>
        <fullName evidence="8">Competence protein ComEC</fullName>
    </submittedName>
</protein>
<feature type="transmembrane region" description="Helical" evidence="6">
    <location>
        <begin position="215"/>
        <end position="233"/>
    </location>
</feature>
<feature type="transmembrane region" description="Helical" evidence="6">
    <location>
        <begin position="155"/>
        <end position="180"/>
    </location>
</feature>
<feature type="transmembrane region" description="Helical" evidence="6">
    <location>
        <begin position="355"/>
        <end position="373"/>
    </location>
</feature>
<evidence type="ECO:0000256" key="6">
    <source>
        <dbReference type="SAM" id="Phobius"/>
    </source>
</evidence>
<dbReference type="PANTHER" id="PTHR30619">
    <property type="entry name" value="DNA INTERNALIZATION/COMPETENCE PROTEIN COMEC/REC2"/>
    <property type="match status" value="1"/>
</dbReference>
<keyword evidence="9" id="KW-1185">Reference proteome</keyword>
<feature type="transmembrane region" description="Helical" evidence="6">
    <location>
        <begin position="285"/>
        <end position="304"/>
    </location>
</feature>
<evidence type="ECO:0000256" key="3">
    <source>
        <dbReference type="ARBA" id="ARBA00022692"/>
    </source>
</evidence>
<dbReference type="Pfam" id="PF03772">
    <property type="entry name" value="Competence"/>
    <property type="match status" value="1"/>
</dbReference>
<evidence type="ECO:0000256" key="5">
    <source>
        <dbReference type="ARBA" id="ARBA00023136"/>
    </source>
</evidence>
<organism evidence="8 9">
    <name type="scientific">Lebetimonas natsushimae</name>
    <dbReference type="NCBI Taxonomy" id="1936991"/>
    <lineage>
        <taxon>Bacteria</taxon>
        <taxon>Pseudomonadati</taxon>
        <taxon>Campylobacterota</taxon>
        <taxon>Epsilonproteobacteria</taxon>
        <taxon>Nautiliales</taxon>
        <taxon>Nautiliaceae</taxon>
        <taxon>Lebetimonas</taxon>
    </lineage>
</organism>
<keyword evidence="3 6" id="KW-0812">Transmembrane</keyword>
<dbReference type="NCBIfam" id="TIGR00360">
    <property type="entry name" value="ComEC_N-term"/>
    <property type="match status" value="1"/>
</dbReference>
<feature type="transmembrane region" description="Helical" evidence="6">
    <location>
        <begin position="259"/>
        <end position="278"/>
    </location>
</feature>
<dbReference type="PANTHER" id="PTHR30619:SF7">
    <property type="entry name" value="BETA-LACTAMASE DOMAIN PROTEIN"/>
    <property type="match status" value="1"/>
</dbReference>
<comment type="subcellular location">
    <subcellularLocation>
        <location evidence="1">Cell membrane</location>
        <topology evidence="1">Multi-pass membrane protein</topology>
    </subcellularLocation>
</comment>
<dbReference type="GO" id="GO:0005886">
    <property type="term" value="C:plasma membrane"/>
    <property type="evidence" value="ECO:0007669"/>
    <property type="project" value="UniProtKB-SubCell"/>
</dbReference>
<evidence type="ECO:0000256" key="1">
    <source>
        <dbReference type="ARBA" id="ARBA00004651"/>
    </source>
</evidence>